<sequence>MWAVSVDKLVLRRQQRAAGLEPDMETDISVHELLAHFKVPQFADALLSMGVDSVDDLAYLQDGDLDKIGMPLIHRRKLLDAVGGEWRQQPAEPPLQAPKLESSSRRMKYEQFEEVVTQLDPVDDSELQYLLLHWRDRLADFTAVNSLDERAVTAVEALKPYTALRVMGVVGRGNAFVMHGVRRPSAAVLSRCRAAVKGPQQGELPYEEWQRHVEAFASVNNLSDPVRDSIRSLDRAQALRVIGFTTGLRFLLPSDGADGDAEASARVQAALEGTPMESMEPQLPLARPVARAQHWAPTARRSRSPLRPHFVRAAPRLPDSDGSLENFVPSWKKHVESFIDLNGLDEGCAQMLRQAPKLQALRVLGLIGRENSFLIRGARNPNAAAAHRLKGASDPKASYELFANLPKLIEDFISVNAFDERGAEALRQLRHEEVLFVMGFSSENSFVFQGAKNPSASLMSRITAARRSLRH</sequence>
<dbReference type="AlphaFoldDB" id="A0A7S1FJN2"/>
<proteinExistence type="predicted"/>
<organism evidence="2">
    <name type="scientific">Noctiluca scintillans</name>
    <name type="common">Sea sparkle</name>
    <name type="synonym">Red tide dinoflagellate</name>
    <dbReference type="NCBI Taxonomy" id="2966"/>
    <lineage>
        <taxon>Eukaryota</taxon>
        <taxon>Sar</taxon>
        <taxon>Alveolata</taxon>
        <taxon>Dinophyceae</taxon>
        <taxon>Noctilucales</taxon>
        <taxon>Noctilucaceae</taxon>
        <taxon>Noctiluca</taxon>
    </lineage>
</organism>
<dbReference type="Pfam" id="PF00536">
    <property type="entry name" value="SAM_1"/>
    <property type="match status" value="1"/>
</dbReference>
<feature type="domain" description="SAM" evidence="1">
    <location>
        <begin position="26"/>
        <end position="82"/>
    </location>
</feature>
<protein>
    <recommendedName>
        <fullName evidence="1">SAM domain-containing protein</fullName>
    </recommendedName>
</protein>
<dbReference type="EMBL" id="HBFQ01066114">
    <property type="protein sequence ID" value="CAD8872621.1"/>
    <property type="molecule type" value="Transcribed_RNA"/>
</dbReference>
<reference evidence="2" key="1">
    <citation type="submission" date="2021-01" db="EMBL/GenBank/DDBJ databases">
        <authorList>
            <person name="Corre E."/>
            <person name="Pelletier E."/>
            <person name="Niang G."/>
            <person name="Scheremetjew M."/>
            <person name="Finn R."/>
            <person name="Kale V."/>
            <person name="Holt S."/>
            <person name="Cochrane G."/>
            <person name="Meng A."/>
            <person name="Brown T."/>
            <person name="Cohen L."/>
        </authorList>
    </citation>
    <scope>NUCLEOTIDE SEQUENCE</scope>
</reference>
<accession>A0A7S1FJN2</accession>
<evidence type="ECO:0000259" key="1">
    <source>
        <dbReference type="Pfam" id="PF00536"/>
    </source>
</evidence>
<dbReference type="Gene3D" id="1.10.150.50">
    <property type="entry name" value="Transcription Factor, Ets-1"/>
    <property type="match status" value="1"/>
</dbReference>
<gene>
    <name evidence="2" type="ORF">NSCI0253_LOCUS46978</name>
</gene>
<evidence type="ECO:0000313" key="2">
    <source>
        <dbReference type="EMBL" id="CAD8872621.1"/>
    </source>
</evidence>
<dbReference type="InterPro" id="IPR001660">
    <property type="entry name" value="SAM"/>
</dbReference>
<dbReference type="SUPFAM" id="SSF47769">
    <property type="entry name" value="SAM/Pointed domain"/>
    <property type="match status" value="1"/>
</dbReference>
<dbReference type="InterPro" id="IPR013761">
    <property type="entry name" value="SAM/pointed_sf"/>
</dbReference>
<name>A0A7S1FJN2_NOCSC</name>